<proteinExistence type="inferred from homology"/>
<organism evidence="10 11">
    <name type="scientific">Ramlibacter humi</name>
    <dbReference type="NCBI Taxonomy" id="2530451"/>
    <lineage>
        <taxon>Bacteria</taxon>
        <taxon>Pseudomonadati</taxon>
        <taxon>Pseudomonadota</taxon>
        <taxon>Betaproteobacteria</taxon>
        <taxon>Burkholderiales</taxon>
        <taxon>Comamonadaceae</taxon>
        <taxon>Ramlibacter</taxon>
    </lineage>
</organism>
<keyword evidence="10" id="KW-0282">Flagellum</keyword>
<evidence type="ECO:0000256" key="1">
    <source>
        <dbReference type="ARBA" id="ARBA00004117"/>
    </source>
</evidence>
<dbReference type="EMBL" id="SMLK01000009">
    <property type="protein sequence ID" value="TFY97076.1"/>
    <property type="molecule type" value="Genomic_DNA"/>
</dbReference>
<dbReference type="AlphaFoldDB" id="A0A4Z0BCT2"/>
<dbReference type="PANTHER" id="PTHR30435:SF19">
    <property type="entry name" value="FLAGELLAR BASAL-BODY ROD PROTEIN FLGG"/>
    <property type="match status" value="1"/>
</dbReference>
<accession>A0A4Z0BCT2</accession>
<evidence type="ECO:0000259" key="8">
    <source>
        <dbReference type="Pfam" id="PF07559"/>
    </source>
</evidence>
<dbReference type="InterPro" id="IPR037925">
    <property type="entry name" value="FlgE/F/G-like"/>
</dbReference>
<evidence type="ECO:0000256" key="2">
    <source>
        <dbReference type="ARBA" id="ARBA00009677"/>
    </source>
</evidence>
<dbReference type="GO" id="GO:0009425">
    <property type="term" value="C:bacterial-type flagellum basal body"/>
    <property type="evidence" value="ECO:0007669"/>
    <property type="project" value="UniProtKB-SubCell"/>
</dbReference>
<feature type="domain" description="Flagellar hook protein FlgE/F/G-like D1" evidence="9">
    <location>
        <begin position="88"/>
        <end position="140"/>
    </location>
</feature>
<dbReference type="InterPro" id="IPR001444">
    <property type="entry name" value="Flag_bb_rod_N"/>
</dbReference>
<feature type="domain" description="Flagellar basal body rod protein N-terminal" evidence="6">
    <location>
        <begin position="5"/>
        <end position="35"/>
    </location>
</feature>
<comment type="similarity">
    <text evidence="2 5">Belongs to the flagella basal body rod proteins family.</text>
</comment>
<evidence type="ECO:0000256" key="3">
    <source>
        <dbReference type="ARBA" id="ARBA00019015"/>
    </source>
</evidence>
<dbReference type="Gene3D" id="2.60.98.20">
    <property type="entry name" value="Flagellar hook protein FlgE"/>
    <property type="match status" value="1"/>
</dbReference>
<feature type="domain" description="Flagellar basal-body/hook protein C-terminal" evidence="7">
    <location>
        <begin position="345"/>
        <end position="389"/>
    </location>
</feature>
<keyword evidence="10" id="KW-0966">Cell projection</keyword>
<dbReference type="PANTHER" id="PTHR30435">
    <property type="entry name" value="FLAGELLAR PROTEIN"/>
    <property type="match status" value="1"/>
</dbReference>
<sequence>MLDSINVGMSGLLGFSRGLRVIGNNTANMNTPGYKSATLQFTDLFYANQANGTEGRTQLGQGLGTAGTTLDFRAADLRQSGNEFDLGIDGGGFFVLRDEQGRTRYTRAGQFDFDQEGRFINRIDGSQVMGLDAGGNLVAISIAGMRAIGGQATRNVRFTGNLSATTPEQTVGSVKVYDAMGGEHTLSVKFTNTGTTTPGSWKVQLLDGSSVVGTTQMVFVDGRPTAATSKFAFTYTPAGRESQELTLDFSSDVTSFASGSLSTLAMTSQDGSPPGQLTKVTFDSQGTLVATYSNNRTARGARLALARFDTTDAVEDLGSNQFGEANGIAWKLGYAGDGVFGSVKAGVLEVSNVDLSREFSELVVMQRGYQASSQVVSTANEMLQELFQMKGGK</sequence>
<evidence type="ECO:0000256" key="5">
    <source>
        <dbReference type="RuleBase" id="RU362116"/>
    </source>
</evidence>
<dbReference type="InterPro" id="IPR037058">
    <property type="entry name" value="Falgellar_hook_FlgE_sf"/>
</dbReference>
<dbReference type="SUPFAM" id="SSF117143">
    <property type="entry name" value="Flagellar hook protein flgE"/>
    <property type="match status" value="1"/>
</dbReference>
<dbReference type="OrthoDB" id="8578401at2"/>
<dbReference type="Pfam" id="PF00460">
    <property type="entry name" value="Flg_bb_rod"/>
    <property type="match status" value="1"/>
</dbReference>
<comment type="subcellular location">
    <subcellularLocation>
        <location evidence="1 5">Bacterial flagellum basal body</location>
    </subcellularLocation>
</comment>
<keyword evidence="11" id="KW-1185">Reference proteome</keyword>
<dbReference type="Pfam" id="PF07559">
    <property type="entry name" value="FlgE_D2"/>
    <property type="match status" value="1"/>
</dbReference>
<dbReference type="Proteomes" id="UP000297839">
    <property type="component" value="Unassembled WGS sequence"/>
</dbReference>
<protein>
    <recommendedName>
        <fullName evidence="3">Flagellar hook protein FlgE</fullName>
    </recommendedName>
</protein>
<evidence type="ECO:0000313" key="10">
    <source>
        <dbReference type="EMBL" id="TFY97076.1"/>
    </source>
</evidence>
<dbReference type="RefSeq" id="WP_135251491.1">
    <property type="nucleotide sequence ID" value="NZ_SMLK01000009.1"/>
</dbReference>
<evidence type="ECO:0000259" key="7">
    <source>
        <dbReference type="Pfam" id="PF06429"/>
    </source>
</evidence>
<reference evidence="10 11" key="1">
    <citation type="submission" date="2019-03" db="EMBL/GenBank/DDBJ databases">
        <title>Ramlibacter sp. 18x22-1, whole genome shotgun sequence.</title>
        <authorList>
            <person name="Zhang X."/>
            <person name="Feng G."/>
            <person name="Zhu H."/>
        </authorList>
    </citation>
    <scope>NUCLEOTIDE SEQUENCE [LARGE SCALE GENOMIC DNA]</scope>
    <source>
        <strain evidence="10 11">18x22-1</strain>
    </source>
</reference>
<comment type="caution">
    <text evidence="10">The sequence shown here is derived from an EMBL/GenBank/DDBJ whole genome shotgun (WGS) entry which is preliminary data.</text>
</comment>
<gene>
    <name evidence="10" type="ORF">EZ216_19650</name>
</gene>
<dbReference type="InterPro" id="IPR011491">
    <property type="entry name" value="FlgE_D2"/>
</dbReference>
<dbReference type="NCBIfam" id="TIGR03506">
    <property type="entry name" value="FlgEFG_subfam"/>
    <property type="match status" value="1"/>
</dbReference>
<keyword evidence="10" id="KW-0969">Cilium</keyword>
<evidence type="ECO:0000313" key="11">
    <source>
        <dbReference type="Proteomes" id="UP000297839"/>
    </source>
</evidence>
<dbReference type="InterPro" id="IPR053967">
    <property type="entry name" value="LlgE_F_G-like_D1"/>
</dbReference>
<dbReference type="Pfam" id="PF22692">
    <property type="entry name" value="LlgE_F_G_D1"/>
    <property type="match status" value="1"/>
</dbReference>
<dbReference type="GO" id="GO:0071978">
    <property type="term" value="P:bacterial-type flagellum-dependent swarming motility"/>
    <property type="evidence" value="ECO:0007669"/>
    <property type="project" value="TreeGrafter"/>
</dbReference>
<dbReference type="Pfam" id="PF06429">
    <property type="entry name" value="Flg_bbr_C"/>
    <property type="match status" value="1"/>
</dbReference>
<dbReference type="InterPro" id="IPR010930">
    <property type="entry name" value="Flg_bb/hook_C_dom"/>
</dbReference>
<evidence type="ECO:0000259" key="6">
    <source>
        <dbReference type="Pfam" id="PF00460"/>
    </source>
</evidence>
<keyword evidence="4 5" id="KW-0975">Bacterial flagellum</keyword>
<evidence type="ECO:0000259" key="9">
    <source>
        <dbReference type="Pfam" id="PF22692"/>
    </source>
</evidence>
<dbReference type="InterPro" id="IPR020013">
    <property type="entry name" value="Flagellar_FlgE/F/G"/>
</dbReference>
<feature type="domain" description="Flagellar hook protein FlgE D2" evidence="8">
    <location>
        <begin position="171"/>
        <end position="295"/>
    </location>
</feature>
<name>A0A4Z0BCT2_9BURK</name>
<evidence type="ECO:0000256" key="4">
    <source>
        <dbReference type="ARBA" id="ARBA00023143"/>
    </source>
</evidence>